<reference evidence="2" key="1">
    <citation type="submission" date="2014-05" db="EMBL/GenBank/DDBJ databases">
        <authorList>
            <person name="Chronopoulou M."/>
        </authorList>
    </citation>
    <scope>NUCLEOTIDE SEQUENCE</scope>
    <source>
        <tissue evidence="2">Whole organism</tissue>
    </source>
</reference>
<protein>
    <submittedName>
        <fullName evidence="2">Uncharacterized protein</fullName>
    </submittedName>
</protein>
<organism evidence="2">
    <name type="scientific">Lepeophtheirus salmonis</name>
    <name type="common">Salmon louse</name>
    <name type="synonym">Caligus salmonis</name>
    <dbReference type="NCBI Taxonomy" id="72036"/>
    <lineage>
        <taxon>Eukaryota</taxon>
        <taxon>Metazoa</taxon>
        <taxon>Ecdysozoa</taxon>
        <taxon>Arthropoda</taxon>
        <taxon>Crustacea</taxon>
        <taxon>Multicrustacea</taxon>
        <taxon>Hexanauplia</taxon>
        <taxon>Copepoda</taxon>
        <taxon>Siphonostomatoida</taxon>
        <taxon>Caligidae</taxon>
        <taxon>Lepeophtheirus</taxon>
    </lineage>
</organism>
<keyword evidence="1" id="KW-0732">Signal</keyword>
<sequence>NFTCLDVILFRSLFLNLVGSTEPHQFHIPIHRTLLNWSSGACHQKSYVFSPPPNP</sequence>
<dbReference type="EMBL" id="HACA01009189">
    <property type="protein sequence ID" value="CDW26550.1"/>
    <property type="molecule type" value="Transcribed_RNA"/>
</dbReference>
<feature type="non-terminal residue" evidence="2">
    <location>
        <position position="1"/>
    </location>
</feature>
<feature type="signal peptide" evidence="1">
    <location>
        <begin position="1"/>
        <end position="20"/>
    </location>
</feature>
<name>A0A0K2TL67_LEPSM</name>
<evidence type="ECO:0000313" key="2">
    <source>
        <dbReference type="EMBL" id="CDW26550.1"/>
    </source>
</evidence>
<evidence type="ECO:0000256" key="1">
    <source>
        <dbReference type="SAM" id="SignalP"/>
    </source>
</evidence>
<proteinExistence type="predicted"/>
<accession>A0A0K2TL67</accession>
<feature type="chain" id="PRO_5005487866" evidence="1">
    <location>
        <begin position="21"/>
        <end position="55"/>
    </location>
</feature>
<dbReference type="AlphaFoldDB" id="A0A0K2TL67"/>